<dbReference type="KEGG" id="bbp:BBPR_0399"/>
<sequence>MYRVNIESRGECKRPGGKLVGVTVACTPDNGHVVGCRVDGDFFVEGDDAAVDRYLRRLNAALLDIAQRDITQCDTPPDDPDTVSYLERIARDEHVSVTGANAETILTALRRALSACGRDAARPASSRLASPASVTAHDARRRATPSAASAVPTSSVTITPAASAPQASRGLTPPTFPGEWHDRWHRLAPKIVVDKPRRPQEQMDVDVQWSREVAAGERPATIRFWQWASPAVVVGRFQSIPDEVHEDVAAKEGFTVVRRCTGGGAMFIEPGNTITYSLYAPRWFAADLDIEESYRLCDMWLIAALRGLGLDVGFSGLNDIASSHGKIGGAAQRRFPPIGSGPGSILHHVTLAYDIDAVKMTRVLNISGEKMSDKAVKSAVKRVDPMRAQTGLSRDGLIARLTDCLTQPDGPGAN</sequence>
<dbReference type="EMBL" id="CP001840">
    <property type="protein sequence ID" value="ADP35512.1"/>
    <property type="molecule type" value="Genomic_DNA"/>
</dbReference>
<dbReference type="PATRIC" id="fig|702459.3.peg.412"/>
<dbReference type="PANTHER" id="PTHR43679">
    <property type="entry name" value="OCTANOYLTRANSFERASE LIPM-RELATED"/>
    <property type="match status" value="1"/>
</dbReference>
<keyword evidence="3" id="KW-0808">Transferase</keyword>
<evidence type="ECO:0000313" key="3">
    <source>
        <dbReference type="EMBL" id="ADP35512.1"/>
    </source>
</evidence>
<feature type="domain" description="BPL/LPL catalytic" evidence="2">
    <location>
        <begin position="216"/>
        <end position="413"/>
    </location>
</feature>
<evidence type="ECO:0000256" key="1">
    <source>
        <dbReference type="SAM" id="MobiDB-lite"/>
    </source>
</evidence>
<dbReference type="InterPro" id="IPR045864">
    <property type="entry name" value="aa-tRNA-synth_II/BPL/LPL"/>
</dbReference>
<reference evidence="3 4" key="1">
    <citation type="journal article" date="2010" name="Proc. Natl. Acad. Sci. U.S.A.">
        <title>Genome analysis of Bifidobacterium bifidum PRL2010 reveals metabolic pathways for host-derived glycan foraging.</title>
        <authorList>
            <person name="Turroni F."/>
            <person name="Bottacini F."/>
            <person name="Foroni E."/>
            <person name="Mulder I."/>
            <person name="Kim J.H."/>
            <person name="Zomer A."/>
            <person name="Sanchez B."/>
            <person name="Bidossi A."/>
            <person name="Ferrarini A."/>
            <person name="Giubellini V."/>
            <person name="Delledonne M."/>
            <person name="Henrissat B."/>
            <person name="Coutinho P."/>
            <person name="Oggioni M."/>
            <person name="Fitzgerald G.F."/>
            <person name="Mills D."/>
            <person name="Margolles A."/>
            <person name="Kelly D."/>
            <person name="van Sinderen D."/>
            <person name="Ventura M."/>
        </authorList>
    </citation>
    <scope>NUCLEOTIDE SEQUENCE [LARGE SCALE GENOMIC DNA]</scope>
    <source>
        <strain evidence="3 4">PRL2010</strain>
    </source>
</reference>
<dbReference type="GO" id="GO:0016779">
    <property type="term" value="F:nucleotidyltransferase activity"/>
    <property type="evidence" value="ECO:0007669"/>
    <property type="project" value="UniProtKB-KW"/>
</dbReference>
<evidence type="ECO:0000313" key="4">
    <source>
        <dbReference type="Proteomes" id="UP000002312"/>
    </source>
</evidence>
<dbReference type="RefSeq" id="WP_013389576.1">
    <property type="nucleotide sequence ID" value="NC_014638.1"/>
</dbReference>
<accession>A0A0H3E8F5</accession>
<keyword evidence="3" id="KW-0436">Ligase</keyword>
<proteinExistence type="predicted"/>
<dbReference type="SUPFAM" id="SSF55681">
    <property type="entry name" value="Class II aaRS and biotin synthetases"/>
    <property type="match status" value="1"/>
</dbReference>
<organism evidence="3 4">
    <name type="scientific">Bifidobacterium bifidum (strain PRL2010)</name>
    <dbReference type="NCBI Taxonomy" id="702459"/>
    <lineage>
        <taxon>Bacteria</taxon>
        <taxon>Bacillati</taxon>
        <taxon>Actinomycetota</taxon>
        <taxon>Actinomycetes</taxon>
        <taxon>Bifidobacteriales</taxon>
        <taxon>Bifidobacteriaceae</taxon>
        <taxon>Bifidobacterium</taxon>
    </lineage>
</organism>
<feature type="compositionally biased region" description="Low complexity" evidence="1">
    <location>
        <begin position="144"/>
        <end position="157"/>
    </location>
</feature>
<dbReference type="CDD" id="cd16443">
    <property type="entry name" value="LplA"/>
    <property type="match status" value="1"/>
</dbReference>
<keyword evidence="3" id="KW-0548">Nucleotidyltransferase</keyword>
<dbReference type="eggNOG" id="COG0095">
    <property type="taxonomic scope" value="Bacteria"/>
</dbReference>
<dbReference type="HOGENOM" id="CLU_022986_5_2_11"/>
<dbReference type="InterPro" id="IPR050664">
    <property type="entry name" value="Octanoyltrans_LipM/LipL"/>
</dbReference>
<dbReference type="Pfam" id="PF21948">
    <property type="entry name" value="LplA-B_cat"/>
    <property type="match status" value="1"/>
</dbReference>
<dbReference type="AlphaFoldDB" id="A0A0H3E8F5"/>
<dbReference type="Proteomes" id="UP000002312">
    <property type="component" value="Chromosome"/>
</dbReference>
<evidence type="ECO:0000259" key="2">
    <source>
        <dbReference type="PROSITE" id="PS51733"/>
    </source>
</evidence>
<dbReference type="OrthoDB" id="9788148at2"/>
<protein>
    <submittedName>
        <fullName evidence="3">LplA Lipoate-protein ligase A</fullName>
        <ecNumber evidence="3">2.7.7.63</ecNumber>
    </submittedName>
</protein>
<dbReference type="InterPro" id="IPR004143">
    <property type="entry name" value="BPL_LPL_catalytic"/>
</dbReference>
<name>A0A0H3E8F5_BIFBP</name>
<feature type="region of interest" description="Disordered" evidence="1">
    <location>
        <begin position="120"/>
        <end position="181"/>
    </location>
</feature>
<feature type="compositionally biased region" description="Low complexity" evidence="1">
    <location>
        <begin position="122"/>
        <end position="133"/>
    </location>
</feature>
<dbReference type="PANTHER" id="PTHR43679:SF2">
    <property type="entry name" value="OCTANOYL-[GCVH]:PROTEIN N-OCTANOYLTRANSFERASE"/>
    <property type="match status" value="1"/>
</dbReference>
<gene>
    <name evidence="3" type="primary">lplA</name>
    <name evidence="3" type="ordered locus">BBPR_0399</name>
</gene>
<dbReference type="Gene3D" id="3.30.930.10">
    <property type="entry name" value="Bira Bifunctional Protein, Domain 2"/>
    <property type="match status" value="1"/>
</dbReference>
<dbReference type="EC" id="2.7.7.63" evidence="3"/>
<dbReference type="PROSITE" id="PS51733">
    <property type="entry name" value="BPL_LPL_CATALYTIC"/>
    <property type="match status" value="1"/>
</dbReference>
<dbReference type="GO" id="GO:0016874">
    <property type="term" value="F:ligase activity"/>
    <property type="evidence" value="ECO:0007669"/>
    <property type="project" value="UniProtKB-KW"/>
</dbReference>